<keyword evidence="10" id="KW-1185">Reference proteome</keyword>
<dbReference type="InterPro" id="IPR037278">
    <property type="entry name" value="ARFGAP/RecO"/>
</dbReference>
<dbReference type="InterPro" id="IPR038508">
    <property type="entry name" value="ArfGAP_dom_sf"/>
</dbReference>
<dbReference type="InterPro" id="IPR001164">
    <property type="entry name" value="ArfGAP_dom"/>
</dbReference>
<feature type="domain" description="Arf-GAP" evidence="8">
    <location>
        <begin position="13"/>
        <end position="132"/>
    </location>
</feature>
<feature type="region of interest" description="Disordered" evidence="7">
    <location>
        <begin position="168"/>
        <end position="192"/>
    </location>
</feature>
<dbReference type="GO" id="GO:0000139">
    <property type="term" value="C:Golgi membrane"/>
    <property type="evidence" value="ECO:0007669"/>
    <property type="project" value="GOC"/>
</dbReference>
<dbReference type="PRINTS" id="PR00405">
    <property type="entry name" value="REVINTRACTNG"/>
</dbReference>
<keyword evidence="1" id="KW-0343">GTPase activation</keyword>
<accession>A0A016U138</accession>
<dbReference type="GO" id="GO:0005096">
    <property type="term" value="F:GTPase activator activity"/>
    <property type="evidence" value="ECO:0007669"/>
    <property type="project" value="UniProtKB-KW"/>
</dbReference>
<evidence type="ECO:0000256" key="3">
    <source>
        <dbReference type="ARBA" id="ARBA00022771"/>
    </source>
</evidence>
<protein>
    <recommendedName>
        <fullName evidence="8">Arf-GAP domain-containing protein</fullName>
    </recommendedName>
</protein>
<dbReference type="CDD" id="cd08831">
    <property type="entry name" value="ArfGap_ArfGap2_3_like"/>
    <property type="match status" value="1"/>
</dbReference>
<dbReference type="PROSITE" id="PS50115">
    <property type="entry name" value="ARFGAP"/>
    <property type="match status" value="1"/>
</dbReference>
<evidence type="ECO:0000256" key="4">
    <source>
        <dbReference type="ARBA" id="ARBA00022833"/>
    </source>
</evidence>
<comment type="caution">
    <text evidence="9">The sequence shown here is derived from an EMBL/GenBank/DDBJ whole genome shotgun (WGS) entry which is preliminary data.</text>
</comment>
<dbReference type="GO" id="GO:0048205">
    <property type="term" value="P:COPI coating of Golgi vesicle"/>
    <property type="evidence" value="ECO:0007669"/>
    <property type="project" value="TreeGrafter"/>
</dbReference>
<gene>
    <name evidence="9" type="primary">Acey_s0066.g3706</name>
    <name evidence="9" type="synonym">Acey-F07F6.4</name>
    <name evidence="9" type="ORF">Y032_0066g3706</name>
</gene>
<reference evidence="10" key="1">
    <citation type="journal article" date="2015" name="Nat. Genet.">
        <title>The genome and transcriptome of the zoonotic hookworm Ancylostoma ceylanicum identify infection-specific gene families.</title>
        <authorList>
            <person name="Schwarz E.M."/>
            <person name="Hu Y."/>
            <person name="Antoshechkin I."/>
            <person name="Miller M.M."/>
            <person name="Sternberg P.W."/>
            <person name="Aroian R.V."/>
        </authorList>
    </citation>
    <scope>NUCLEOTIDE SEQUENCE</scope>
    <source>
        <strain evidence="10">HY135</strain>
    </source>
</reference>
<dbReference type="EMBL" id="JARK01001402">
    <property type="protein sequence ID" value="EYC08338.1"/>
    <property type="molecule type" value="Genomic_DNA"/>
</dbReference>
<evidence type="ECO:0000313" key="10">
    <source>
        <dbReference type="Proteomes" id="UP000024635"/>
    </source>
</evidence>
<dbReference type="STRING" id="53326.A0A016U138"/>
<evidence type="ECO:0000256" key="5">
    <source>
        <dbReference type="PROSITE-ProRule" id="PRU00288"/>
    </source>
</evidence>
<name>A0A016U138_9BILA</name>
<keyword evidence="6" id="KW-0175">Coiled coil</keyword>
<dbReference type="PANTHER" id="PTHR45686">
    <property type="entry name" value="ADP-RIBOSYLATION FACTOR GTPASE ACTIVATING PROTEIN 3, ISOFORM H-RELATED"/>
    <property type="match status" value="1"/>
</dbReference>
<dbReference type="AlphaFoldDB" id="A0A016U138"/>
<dbReference type="PANTHER" id="PTHR45686:SF4">
    <property type="entry name" value="ADP-RIBOSYLATION FACTOR GTPASE ACTIVATING PROTEIN 3, ISOFORM H"/>
    <property type="match status" value="1"/>
</dbReference>
<dbReference type="GO" id="GO:0008270">
    <property type="term" value="F:zinc ion binding"/>
    <property type="evidence" value="ECO:0007669"/>
    <property type="project" value="UniProtKB-KW"/>
</dbReference>
<keyword evidence="3 5" id="KW-0863">Zinc-finger</keyword>
<evidence type="ECO:0000256" key="1">
    <source>
        <dbReference type="ARBA" id="ARBA00022468"/>
    </source>
</evidence>
<sequence>MGDDSGPSKSELQNAMRKLRSIPANKLCFDCNARNPTWATVTYGVFLCIDCSATHRNLGVHLTFVRSTNLDVNWTWLQLRAMQVGGNANATQFFKQHGCNSNDAQVKYKSRAAQLYKEKLAQLCVEVQKKYGNTVFIDTAAVAEEHKEEDFFAQDFVQASQSATSLSSEAYISKEDRNDSNSDLNSEHGPRVDHLDSHAVATSAPPPSIILKKPIKKAGASKKSALGAQKVRIDFDDLEQRAVEHEKKSAELGVAAVQPQQTAAQDEPVAKLSARLAMQDIQKKTLEAKVSSDPQKAAAVERLGMGGFGRPRAAHSVAQGVKPIRQADLSKRTVPSLSPTTKDDEWEFVEDRTTKTNDGDLFTTDFSSKPQTDFFDSWEEQPQKQTSSVGSGLRKPAAPAPTSDVDIQKKFAGAKAISSDMYFGSNEMDYETKAALQRFEGQSSLGSADLWGQGSQPQYSQVPEMSDIKDSLRAGASKVAEKFSSLSTSFSSYMSMTERCRLKLLPMDANGVPRYDEETGEVMIPEDDFLLYKGVCDKTMILLDNWIDNRERAEDELSKIADELDRWELGSNISTTVGSVAGIGGGAAVIAGVILMPPVAVAGLAVGGAAAVSNVTTGVLKFRNIKKNVDVAMRILEYDKQLTQNLASSVAMLEETEASVVTKNQIKMEEKLGDRLKPETVISGVGIGAVSIAGGATRLLLKESTVIQSAALKGAVHAATAVGIAIDVLTAIISVKGLIEGSRSDVAGKLRKAVEELKESREVMTHRLLMDYLS</sequence>
<dbReference type="Gene3D" id="1.10.220.150">
    <property type="entry name" value="Arf GTPase activating protein"/>
    <property type="match status" value="1"/>
</dbReference>
<dbReference type="Pfam" id="PF01412">
    <property type="entry name" value="ArfGap"/>
    <property type="match status" value="1"/>
</dbReference>
<proteinExistence type="predicted"/>
<feature type="compositionally biased region" description="Basic and acidic residues" evidence="7">
    <location>
        <begin position="172"/>
        <end position="192"/>
    </location>
</feature>
<feature type="region of interest" description="Disordered" evidence="7">
    <location>
        <begin position="372"/>
        <end position="404"/>
    </location>
</feature>
<evidence type="ECO:0000256" key="2">
    <source>
        <dbReference type="ARBA" id="ARBA00022723"/>
    </source>
</evidence>
<evidence type="ECO:0000259" key="8">
    <source>
        <dbReference type="PROSITE" id="PS50115"/>
    </source>
</evidence>
<organism evidence="9 10">
    <name type="scientific">Ancylostoma ceylanicum</name>
    <dbReference type="NCBI Taxonomy" id="53326"/>
    <lineage>
        <taxon>Eukaryota</taxon>
        <taxon>Metazoa</taxon>
        <taxon>Ecdysozoa</taxon>
        <taxon>Nematoda</taxon>
        <taxon>Chromadorea</taxon>
        <taxon>Rhabditida</taxon>
        <taxon>Rhabditina</taxon>
        <taxon>Rhabditomorpha</taxon>
        <taxon>Strongyloidea</taxon>
        <taxon>Ancylostomatidae</taxon>
        <taxon>Ancylostomatinae</taxon>
        <taxon>Ancylostoma</taxon>
    </lineage>
</organism>
<evidence type="ECO:0000256" key="6">
    <source>
        <dbReference type="SAM" id="Coils"/>
    </source>
</evidence>
<feature type="region of interest" description="Disordered" evidence="7">
    <location>
        <begin position="314"/>
        <end position="352"/>
    </location>
</feature>
<evidence type="ECO:0000256" key="7">
    <source>
        <dbReference type="SAM" id="MobiDB-lite"/>
    </source>
</evidence>
<dbReference type="SMART" id="SM00105">
    <property type="entry name" value="ArfGap"/>
    <property type="match status" value="1"/>
</dbReference>
<dbReference type="OrthoDB" id="983479at2759"/>
<dbReference type="SUPFAM" id="SSF57863">
    <property type="entry name" value="ArfGap/RecO-like zinc finger"/>
    <property type="match status" value="1"/>
</dbReference>
<keyword evidence="2" id="KW-0479">Metal-binding</keyword>
<evidence type="ECO:0000313" key="9">
    <source>
        <dbReference type="EMBL" id="EYC08338.1"/>
    </source>
</evidence>
<dbReference type="Proteomes" id="UP000024635">
    <property type="component" value="Unassembled WGS sequence"/>
</dbReference>
<feature type="coiled-coil region" evidence="6">
    <location>
        <begin position="543"/>
        <end position="570"/>
    </location>
</feature>
<keyword evidence="4" id="KW-0862">Zinc</keyword>
<dbReference type="FunFam" id="1.10.220.150:FF:000004">
    <property type="entry name" value="Putative ADP-ribosylation factor GTPase-activating protein 2"/>
    <property type="match status" value="1"/>
</dbReference>